<evidence type="ECO:0000313" key="1">
    <source>
        <dbReference type="EMBL" id="QBO59338.1"/>
    </source>
</evidence>
<accession>A0A4P6ZIB1</accession>
<dbReference type="KEGG" id="csal:NBC122_02534"/>
<name>A0A4P6ZIB1_9FLAO</name>
<dbReference type="AlphaFoldDB" id="A0A4P6ZIB1"/>
<dbReference type="InterPro" id="IPR018534">
    <property type="entry name" value="Tet_reg_excision_RteC"/>
</dbReference>
<evidence type="ECO:0008006" key="3">
    <source>
        <dbReference type="Google" id="ProtNLM"/>
    </source>
</evidence>
<protein>
    <recommendedName>
        <fullName evidence="3">RteC protein</fullName>
    </recommendedName>
</protein>
<dbReference type="Proteomes" id="UP000294419">
    <property type="component" value="Chromosome"/>
</dbReference>
<dbReference type="Pfam" id="PF09357">
    <property type="entry name" value="RteC"/>
    <property type="match status" value="1"/>
</dbReference>
<keyword evidence="2" id="KW-1185">Reference proteome</keyword>
<gene>
    <name evidence="1" type="ORF">NBC122_02534</name>
</gene>
<dbReference type="EMBL" id="CP037954">
    <property type="protein sequence ID" value="QBO59338.1"/>
    <property type="molecule type" value="Genomic_DNA"/>
</dbReference>
<sequence length="281" mass="32961">MITKTFFSKIEKLSENLSREVTDLSEEGENMIFISEKALMKIDETVREIKTMVSDHIFESIADEVRFFKTLKPLFISKFMYYSKILSIETSKPNAGQKEIRKYYLSELSKLKQYYAENKEFHSYYHRNATYLDHKYFVRKSYDLKMELSADLYDFDENFTTSHDSKISQIVANKDLEVYLLNTINTIGELSVTNKSKFTLVWSASKVSLVELLYALHQTRCFNAGNIEFTEVIKATEKLFELDLGNAYKTIAEIRNRKNGRTKFLQLLNDNLNQLFLDSDE</sequence>
<dbReference type="RefSeq" id="WP_133440691.1">
    <property type="nucleotide sequence ID" value="NZ_CP037954.1"/>
</dbReference>
<evidence type="ECO:0000313" key="2">
    <source>
        <dbReference type="Proteomes" id="UP000294419"/>
    </source>
</evidence>
<proteinExistence type="predicted"/>
<reference evidence="1 2" key="1">
    <citation type="submission" date="2019-03" db="EMBL/GenBank/DDBJ databases">
        <authorList>
            <person name="Kim H."/>
            <person name="Yu S.-M."/>
        </authorList>
    </citation>
    <scope>NUCLEOTIDE SEQUENCE [LARGE SCALE GENOMIC DNA]</scope>
    <source>
        <strain evidence="1 2">NBC122</strain>
    </source>
</reference>
<dbReference type="OrthoDB" id="790983at2"/>
<organism evidence="1 2">
    <name type="scientific">Chryseobacterium salivictor</name>
    <dbReference type="NCBI Taxonomy" id="2547600"/>
    <lineage>
        <taxon>Bacteria</taxon>
        <taxon>Pseudomonadati</taxon>
        <taxon>Bacteroidota</taxon>
        <taxon>Flavobacteriia</taxon>
        <taxon>Flavobacteriales</taxon>
        <taxon>Weeksellaceae</taxon>
        <taxon>Chryseobacterium group</taxon>
        <taxon>Chryseobacterium</taxon>
    </lineage>
</organism>